<comment type="caution">
    <text evidence="1">The sequence shown here is derived from an EMBL/GenBank/DDBJ whole genome shotgun (WGS) entry which is preliminary data.</text>
</comment>
<dbReference type="BioCyc" id="SENT913075:G120P-4526-MONOMER"/>
<proteinExistence type="predicted"/>
<dbReference type="AlphaFoldDB" id="G5NBS1"/>
<sequence>MALAYRAYEWRSGRSDKNALTSPSGDGALAFYRHAAGGLFRSYHRFFNVFTCR</sequence>
<dbReference type="EMBL" id="AFCO01000664">
    <property type="protein sequence ID" value="EHC59152.1"/>
    <property type="molecule type" value="Genomic_DNA"/>
</dbReference>
<gene>
    <name evidence="1" type="ORF">LTSEINV_1980</name>
</gene>
<reference evidence="1 2" key="1">
    <citation type="journal article" date="2011" name="BMC Genomics">
        <title>Genome sequencing reveals diversification of virulence factor content and possible host adaptation in distinct subpopulations of Salmonella enterica.</title>
        <authorList>
            <person name="den Bakker H.C."/>
            <person name="Moreno Switt A.I."/>
            <person name="Govoni G."/>
            <person name="Cummings C.A."/>
            <person name="Ranieri M.L."/>
            <person name="Degoricija L."/>
            <person name="Hoelzer K."/>
            <person name="Rodriguez-Rivera L.D."/>
            <person name="Brown S."/>
            <person name="Bolchacova E."/>
            <person name="Furtado M.R."/>
            <person name="Wiedmann M."/>
        </authorList>
    </citation>
    <scope>NUCLEOTIDE SEQUENCE [LARGE SCALE GENOMIC DNA]</scope>
    <source>
        <strain evidence="1 2">R8-3668</strain>
    </source>
</reference>
<dbReference type="PATRIC" id="fig|913075.3.peg.1511"/>
<organism evidence="1 2">
    <name type="scientific">Salmonella enterica subsp. enterica serovar Inverness str. R8-3668</name>
    <dbReference type="NCBI Taxonomy" id="913075"/>
    <lineage>
        <taxon>Bacteria</taxon>
        <taxon>Pseudomonadati</taxon>
        <taxon>Pseudomonadota</taxon>
        <taxon>Gammaproteobacteria</taxon>
        <taxon>Enterobacterales</taxon>
        <taxon>Enterobacteriaceae</taxon>
        <taxon>Salmonella</taxon>
    </lineage>
</organism>
<name>G5NBS1_SALET</name>
<protein>
    <submittedName>
        <fullName evidence="1">Uncharacterized protein</fullName>
    </submittedName>
</protein>
<accession>G5NBS1</accession>
<evidence type="ECO:0000313" key="2">
    <source>
        <dbReference type="Proteomes" id="UP000003532"/>
    </source>
</evidence>
<evidence type="ECO:0000313" key="1">
    <source>
        <dbReference type="EMBL" id="EHC59152.1"/>
    </source>
</evidence>
<dbReference type="Proteomes" id="UP000003532">
    <property type="component" value="Unassembled WGS sequence"/>
</dbReference>